<dbReference type="Pfam" id="PF08424">
    <property type="entry name" value="NRDE-2"/>
    <property type="match status" value="1"/>
</dbReference>
<feature type="compositionally biased region" description="Basic and acidic residues" evidence="4">
    <location>
        <begin position="262"/>
        <end position="277"/>
    </location>
</feature>
<dbReference type="GO" id="GO:1902369">
    <property type="term" value="P:negative regulation of RNA catabolic process"/>
    <property type="evidence" value="ECO:0007669"/>
    <property type="project" value="TreeGrafter"/>
</dbReference>
<feature type="compositionally biased region" description="Basic and acidic residues" evidence="4">
    <location>
        <begin position="221"/>
        <end position="234"/>
    </location>
</feature>
<dbReference type="PANTHER" id="PTHR13471">
    <property type="entry name" value="TETRATRICOPEPTIDE-LIKE HELICAL"/>
    <property type="match status" value="1"/>
</dbReference>
<protein>
    <recommendedName>
        <fullName evidence="7">DUF1740-domain-containing protein</fullName>
    </recommendedName>
</protein>
<keyword evidence="3" id="KW-0539">Nucleus</keyword>
<dbReference type="AlphaFoldDB" id="A0A6A6U0G1"/>
<feature type="region of interest" description="Disordered" evidence="4">
    <location>
        <begin position="221"/>
        <end position="253"/>
    </location>
</feature>
<dbReference type="OrthoDB" id="297219at2759"/>
<feature type="compositionally biased region" description="Acidic residues" evidence="4">
    <location>
        <begin position="235"/>
        <end position="247"/>
    </location>
</feature>
<proteinExistence type="inferred from homology"/>
<dbReference type="PANTHER" id="PTHR13471:SF0">
    <property type="entry name" value="NUCLEAR EXOSOME REGULATOR NRDE2"/>
    <property type="match status" value="1"/>
</dbReference>
<accession>A0A6A6U0G1</accession>
<keyword evidence="6" id="KW-1185">Reference proteome</keyword>
<dbReference type="GO" id="GO:0071013">
    <property type="term" value="C:catalytic step 2 spliceosome"/>
    <property type="evidence" value="ECO:0007669"/>
    <property type="project" value="TreeGrafter"/>
</dbReference>
<organism evidence="5 6">
    <name type="scientific">Microthyrium microscopicum</name>
    <dbReference type="NCBI Taxonomy" id="703497"/>
    <lineage>
        <taxon>Eukaryota</taxon>
        <taxon>Fungi</taxon>
        <taxon>Dikarya</taxon>
        <taxon>Ascomycota</taxon>
        <taxon>Pezizomycotina</taxon>
        <taxon>Dothideomycetes</taxon>
        <taxon>Dothideomycetes incertae sedis</taxon>
        <taxon>Microthyriales</taxon>
        <taxon>Microthyriaceae</taxon>
        <taxon>Microthyrium</taxon>
    </lineage>
</organism>
<dbReference type="Proteomes" id="UP000799302">
    <property type="component" value="Unassembled WGS sequence"/>
</dbReference>
<comment type="subcellular location">
    <subcellularLocation>
        <location evidence="1">Nucleus</location>
    </subcellularLocation>
</comment>
<evidence type="ECO:0000256" key="3">
    <source>
        <dbReference type="ARBA" id="ARBA00023242"/>
    </source>
</evidence>
<comment type="similarity">
    <text evidence="2">Belongs to the NRDE2 family.</text>
</comment>
<evidence type="ECO:0000313" key="5">
    <source>
        <dbReference type="EMBL" id="KAF2665582.1"/>
    </source>
</evidence>
<evidence type="ECO:0000256" key="2">
    <source>
        <dbReference type="ARBA" id="ARBA00009265"/>
    </source>
</evidence>
<evidence type="ECO:0008006" key="7">
    <source>
        <dbReference type="Google" id="ProtNLM"/>
    </source>
</evidence>
<dbReference type="SUPFAM" id="SSF48452">
    <property type="entry name" value="TPR-like"/>
    <property type="match status" value="1"/>
</dbReference>
<reference evidence="5" key="1">
    <citation type="journal article" date="2020" name="Stud. Mycol.">
        <title>101 Dothideomycetes genomes: a test case for predicting lifestyles and emergence of pathogens.</title>
        <authorList>
            <person name="Haridas S."/>
            <person name="Albert R."/>
            <person name="Binder M."/>
            <person name="Bloem J."/>
            <person name="Labutti K."/>
            <person name="Salamov A."/>
            <person name="Andreopoulos B."/>
            <person name="Baker S."/>
            <person name="Barry K."/>
            <person name="Bills G."/>
            <person name="Bluhm B."/>
            <person name="Cannon C."/>
            <person name="Castanera R."/>
            <person name="Culley D."/>
            <person name="Daum C."/>
            <person name="Ezra D."/>
            <person name="Gonzalez J."/>
            <person name="Henrissat B."/>
            <person name="Kuo A."/>
            <person name="Liang C."/>
            <person name="Lipzen A."/>
            <person name="Lutzoni F."/>
            <person name="Magnuson J."/>
            <person name="Mondo S."/>
            <person name="Nolan M."/>
            <person name="Ohm R."/>
            <person name="Pangilinan J."/>
            <person name="Park H.-J."/>
            <person name="Ramirez L."/>
            <person name="Alfaro M."/>
            <person name="Sun H."/>
            <person name="Tritt A."/>
            <person name="Yoshinaga Y."/>
            <person name="Zwiers L.-H."/>
            <person name="Turgeon B."/>
            <person name="Goodwin S."/>
            <person name="Spatafora J."/>
            <person name="Crous P."/>
            <person name="Grigoriev I."/>
        </authorList>
    </citation>
    <scope>NUCLEOTIDE SEQUENCE</scope>
    <source>
        <strain evidence="5">CBS 115976</strain>
    </source>
</reference>
<evidence type="ECO:0000256" key="4">
    <source>
        <dbReference type="SAM" id="MobiDB-lite"/>
    </source>
</evidence>
<sequence>MAEKETRSVPKFSSFKPKRAIDSARSRLDDHSVSEDRIDQDREKKRARRHERDGALSLGDRLKRTRDDKKDDKSRHRVREKTQDRRRLHDEEEYVREGQLSYSRRAERDSISSRTVSHLLPKRQADYEDEDSFFIDRKGDPLNIKYGSLEQSKVPRYYRRGWGSVVGIHPRKKIDRTLSTNKHLVIDNPFVLEKPGPPVLRKHKAIRETFKLAPLKTKLDHGADYAPLDDRETAASDEDEAHDDSDDSNQSGPLHFAQKAIKPVDRPSVDADSEKEPTWKWAEKLNMRLERLTLDDPHNISNWLNLIDHQEEVIRSAQYDRAADLSPSEQKKLHDNRTMVYRDALKAMSANKEAEENLLIGMMEQTPVGVDEDNLVRSWLKVINARPDSIALRLMRVEAFLKKPFSFFYKRSNADYIDILLYLREQLSAADLADSKRIDLSGKYAHVFLQLCNLIRECGYGELNVALWQSALDLCLHSRTSLPENVTNLELFGQFWRSEGARLGESPNASWPSYNPGAEQTEQLAEVTVEAESLKPTKDIMKRFVELEWRLEDELWRPGRTQDKTPAGDFFHTIFFADLEPVLSTIPFNEVDNVSLVEPAHLVEAFLDHFGLPPLISSLFSTKTPNRWSGDFLHVQHHDLWKIVSTKDSLPAAFKSRLLTTQELFRGAFNLPLLIDKSWLRNILHSIATKFVSNDEFAEYYVAFVLEHWNANEAAKEAKRLLKKSLSSLRLYNAYAIIEGHRGKMESANKVLSTAIENSKPLDAKNQLVVVLLWQTWVWQQLEIGNDDAAMHLLVSYVKGKSAFPFPKSVEPVQLEFVVALDQEFEKLALEHISKQNPEGFLIIAELRMLLTYLTTSKKLSQASENYEESLALLDPDNTSHNVSRELLHQSWTSFLNYHQAKPKTHGKHIPTNIGKILQRNFNAFPGNTMILEAFVKHRPRSKLPGHLLSPIRMEVGSKNRNLLSDWIFAIWAEVQYDAGAEANMHSVRALFERGVKNKQGQHSPMLWVMYMQFELAHGDVERVKSVYSRGWTMVPHSKRFMLLTIGALASQDPPTSLNELRSMYEVLQDRDIRTHCDMMLSNALENVS</sequence>
<gene>
    <name evidence="5" type="ORF">BT63DRAFT_428549</name>
</gene>
<feature type="region of interest" description="Disordered" evidence="4">
    <location>
        <begin position="258"/>
        <end position="277"/>
    </location>
</feature>
<evidence type="ECO:0000313" key="6">
    <source>
        <dbReference type="Proteomes" id="UP000799302"/>
    </source>
</evidence>
<evidence type="ECO:0000256" key="1">
    <source>
        <dbReference type="ARBA" id="ARBA00004123"/>
    </source>
</evidence>
<feature type="region of interest" description="Disordered" evidence="4">
    <location>
        <begin position="1"/>
        <end position="113"/>
    </location>
</feature>
<dbReference type="Gene3D" id="1.25.40.10">
    <property type="entry name" value="Tetratricopeptide repeat domain"/>
    <property type="match status" value="1"/>
</dbReference>
<dbReference type="InterPro" id="IPR011990">
    <property type="entry name" value="TPR-like_helical_dom_sf"/>
</dbReference>
<dbReference type="GO" id="GO:0031048">
    <property type="term" value="P:regulatory ncRNA-mediated heterochromatin formation"/>
    <property type="evidence" value="ECO:0007669"/>
    <property type="project" value="TreeGrafter"/>
</dbReference>
<feature type="compositionally biased region" description="Basic and acidic residues" evidence="4">
    <location>
        <begin position="19"/>
        <end position="90"/>
    </location>
</feature>
<dbReference type="EMBL" id="MU004240">
    <property type="protein sequence ID" value="KAF2665582.1"/>
    <property type="molecule type" value="Genomic_DNA"/>
</dbReference>
<dbReference type="InterPro" id="IPR013633">
    <property type="entry name" value="NRDE-2"/>
</dbReference>
<name>A0A6A6U0G1_9PEZI</name>